<proteinExistence type="predicted"/>
<evidence type="ECO:0000256" key="3">
    <source>
        <dbReference type="ARBA" id="ARBA00023163"/>
    </source>
</evidence>
<accession>K9F3I1</accession>
<dbReference type="Pfam" id="PF01614">
    <property type="entry name" value="IclR_C"/>
    <property type="match status" value="1"/>
</dbReference>
<reference evidence="6 7" key="1">
    <citation type="submission" date="2012-09" db="EMBL/GenBank/DDBJ databases">
        <title>The Genome Sequence of Actinobaculum massiliae ACS-171-V-COL2.</title>
        <authorList>
            <consortium name="The Broad Institute Genome Sequencing Platform"/>
            <person name="Earl A."/>
            <person name="Ward D."/>
            <person name="Feldgarden M."/>
            <person name="Gevers D."/>
            <person name="Saerens B."/>
            <person name="Vaneechoutte M."/>
            <person name="Walker B."/>
            <person name="Young S.K."/>
            <person name="Zeng Q."/>
            <person name="Gargeya S."/>
            <person name="Fitzgerald M."/>
            <person name="Haas B."/>
            <person name="Abouelleil A."/>
            <person name="Alvarado L."/>
            <person name="Arachchi H.M."/>
            <person name="Berlin A."/>
            <person name="Chapman S.B."/>
            <person name="Goldberg J."/>
            <person name="Griggs A."/>
            <person name="Gujja S."/>
            <person name="Hansen M."/>
            <person name="Howarth C."/>
            <person name="Imamovic A."/>
            <person name="Larimer J."/>
            <person name="McCowen C."/>
            <person name="Montmayeur A."/>
            <person name="Murphy C."/>
            <person name="Neiman D."/>
            <person name="Pearson M."/>
            <person name="Priest M."/>
            <person name="Roberts A."/>
            <person name="Saif S."/>
            <person name="Shea T."/>
            <person name="Sisk P."/>
            <person name="Sykes S."/>
            <person name="Wortman J."/>
            <person name="Nusbaum C."/>
            <person name="Birren B."/>
        </authorList>
    </citation>
    <scope>NUCLEOTIDE SEQUENCE [LARGE SCALE GENOMIC DNA]</scope>
    <source>
        <strain evidence="7">ACS-171-V-Col2</strain>
    </source>
</reference>
<dbReference type="HOGENOM" id="CLU_062618_6_0_11"/>
<dbReference type="AlphaFoldDB" id="K9F3I1"/>
<evidence type="ECO:0008006" key="8">
    <source>
        <dbReference type="Google" id="ProtNLM"/>
    </source>
</evidence>
<dbReference type="PANTHER" id="PTHR30136:SF35">
    <property type="entry name" value="HTH-TYPE TRANSCRIPTIONAL REGULATOR RV1719"/>
    <property type="match status" value="1"/>
</dbReference>
<keyword evidence="1" id="KW-0805">Transcription regulation</keyword>
<dbReference type="RefSeq" id="WP_007000326.1">
    <property type="nucleotide sequence ID" value="NZ_JH992955.1"/>
</dbReference>
<protein>
    <recommendedName>
        <fullName evidence="8">IclR family transcriptional regulator</fullName>
    </recommendedName>
</protein>
<keyword evidence="7" id="KW-1185">Reference proteome</keyword>
<dbReference type="EMBL" id="AGWL01000001">
    <property type="protein sequence ID" value="EKU96020.1"/>
    <property type="molecule type" value="Genomic_DNA"/>
</dbReference>
<keyword evidence="2" id="KW-0238">DNA-binding</keyword>
<dbReference type="Gene3D" id="3.30.450.40">
    <property type="match status" value="1"/>
</dbReference>
<evidence type="ECO:0000256" key="2">
    <source>
        <dbReference type="ARBA" id="ARBA00023125"/>
    </source>
</evidence>
<dbReference type="PATRIC" id="fig|883066.3.peg.111"/>
<dbReference type="InterPro" id="IPR014757">
    <property type="entry name" value="Tscrpt_reg_IclR_C"/>
</dbReference>
<gene>
    <name evidence="6" type="ORF">HMPREF9233_00108</name>
</gene>
<evidence type="ECO:0000256" key="1">
    <source>
        <dbReference type="ARBA" id="ARBA00023015"/>
    </source>
</evidence>
<dbReference type="STRING" id="202789.GCA_001457435_00180"/>
<dbReference type="GO" id="GO:0003677">
    <property type="term" value="F:DNA binding"/>
    <property type="evidence" value="ECO:0007669"/>
    <property type="project" value="UniProtKB-KW"/>
</dbReference>
<comment type="caution">
    <text evidence="6">The sequence shown here is derived from an EMBL/GenBank/DDBJ whole genome shotgun (WGS) entry which is preliminary data.</text>
</comment>
<dbReference type="InterPro" id="IPR005471">
    <property type="entry name" value="Tscrpt_reg_IclR_N"/>
</dbReference>
<dbReference type="GO" id="GO:0003700">
    <property type="term" value="F:DNA-binding transcription factor activity"/>
    <property type="evidence" value="ECO:0007669"/>
    <property type="project" value="TreeGrafter"/>
</dbReference>
<name>K9F3I1_9ACTO</name>
<evidence type="ECO:0000313" key="7">
    <source>
        <dbReference type="Proteomes" id="UP000009888"/>
    </source>
</evidence>
<dbReference type="InterPro" id="IPR036388">
    <property type="entry name" value="WH-like_DNA-bd_sf"/>
</dbReference>
<organism evidence="6 7">
    <name type="scientific">Actinobaculum massiliense ACS-171-V-Col2</name>
    <dbReference type="NCBI Taxonomy" id="883066"/>
    <lineage>
        <taxon>Bacteria</taxon>
        <taxon>Bacillati</taxon>
        <taxon>Actinomycetota</taxon>
        <taxon>Actinomycetes</taxon>
        <taxon>Actinomycetales</taxon>
        <taxon>Actinomycetaceae</taxon>
        <taxon>Actinobaculum</taxon>
    </lineage>
</organism>
<dbReference type="eggNOG" id="COG1414">
    <property type="taxonomic scope" value="Bacteria"/>
</dbReference>
<dbReference type="PANTHER" id="PTHR30136">
    <property type="entry name" value="HELIX-TURN-HELIX TRANSCRIPTIONAL REGULATOR, ICLR FAMILY"/>
    <property type="match status" value="1"/>
</dbReference>
<dbReference type="PROSITE" id="PS51078">
    <property type="entry name" value="ICLR_ED"/>
    <property type="match status" value="1"/>
</dbReference>
<dbReference type="SUPFAM" id="SSF46785">
    <property type="entry name" value="Winged helix' DNA-binding domain"/>
    <property type="match status" value="1"/>
</dbReference>
<dbReference type="InterPro" id="IPR029016">
    <property type="entry name" value="GAF-like_dom_sf"/>
</dbReference>
<evidence type="ECO:0000259" key="5">
    <source>
        <dbReference type="PROSITE" id="PS51078"/>
    </source>
</evidence>
<dbReference type="InterPro" id="IPR050707">
    <property type="entry name" value="HTH_MetabolicPath_Reg"/>
</dbReference>
<keyword evidence="3" id="KW-0804">Transcription</keyword>
<dbReference type="Proteomes" id="UP000009888">
    <property type="component" value="Unassembled WGS sequence"/>
</dbReference>
<evidence type="ECO:0000259" key="4">
    <source>
        <dbReference type="PROSITE" id="PS51077"/>
    </source>
</evidence>
<evidence type="ECO:0000313" key="6">
    <source>
        <dbReference type="EMBL" id="EKU96020.1"/>
    </source>
</evidence>
<dbReference type="Pfam" id="PF09339">
    <property type="entry name" value="HTH_IclR"/>
    <property type="match status" value="1"/>
</dbReference>
<dbReference type="GO" id="GO:0045892">
    <property type="term" value="P:negative regulation of DNA-templated transcription"/>
    <property type="evidence" value="ECO:0007669"/>
    <property type="project" value="TreeGrafter"/>
</dbReference>
<dbReference type="Gene3D" id="1.10.10.10">
    <property type="entry name" value="Winged helix-like DNA-binding domain superfamily/Winged helix DNA-binding domain"/>
    <property type="match status" value="1"/>
</dbReference>
<dbReference type="SMART" id="SM00346">
    <property type="entry name" value="HTH_ICLR"/>
    <property type="match status" value="1"/>
</dbReference>
<dbReference type="InterPro" id="IPR036390">
    <property type="entry name" value="WH_DNA-bd_sf"/>
</dbReference>
<dbReference type="PROSITE" id="PS51077">
    <property type="entry name" value="HTH_ICLR"/>
    <property type="match status" value="1"/>
</dbReference>
<sequence>MAQAKVSAAEKTVIILKAAIENRRFTDIVNESGLSKTTVHRILQTLIDYGFVTVTSEGEYIPGPATLTLAGHAFEKIDIAKIATPFIEELAQETGYTVHIGALNGTEAIYVAIENGKTPYRIPSKIGDRLALHSTAIGKILLADFSHRAIENYVKDPGLTPKTPNTHLTLESVLKDLEAIRERGYSFDDEENVPGIRCIGAPIRNHTGKVTHALSVTSLALENSIADIEKLAPLAQATAEKISHALGAPETSH</sequence>
<feature type="domain" description="IclR-ED" evidence="5">
    <location>
        <begin position="65"/>
        <end position="248"/>
    </location>
</feature>
<dbReference type="SUPFAM" id="SSF55781">
    <property type="entry name" value="GAF domain-like"/>
    <property type="match status" value="1"/>
</dbReference>
<feature type="domain" description="HTH iclR-type" evidence="4">
    <location>
        <begin position="6"/>
        <end position="64"/>
    </location>
</feature>